<accession>A0A645JTI4</accession>
<proteinExistence type="predicted"/>
<evidence type="ECO:0000313" key="1">
    <source>
        <dbReference type="EMBL" id="MPN63284.1"/>
    </source>
</evidence>
<dbReference type="EMBL" id="VSSQ01142457">
    <property type="protein sequence ID" value="MPN63284.1"/>
    <property type="molecule type" value="Genomic_DNA"/>
</dbReference>
<comment type="caution">
    <text evidence="1">The sequence shown here is derived from an EMBL/GenBank/DDBJ whole genome shotgun (WGS) entry which is preliminary data.</text>
</comment>
<organism evidence="1">
    <name type="scientific">bioreactor metagenome</name>
    <dbReference type="NCBI Taxonomy" id="1076179"/>
    <lineage>
        <taxon>unclassified sequences</taxon>
        <taxon>metagenomes</taxon>
        <taxon>ecological metagenomes</taxon>
    </lineage>
</organism>
<protein>
    <submittedName>
        <fullName evidence="1">Uncharacterized protein</fullName>
    </submittedName>
</protein>
<sequence length="113" mass="12264">MNTKATNIIIAPSATFFHLLKNIPILNPIAVVENAMKKDANTNVIGFKLPSLNMLSLCVISLTDILNSALCKNAKPYVIIRCTITTKPDIIANCTANPMIISFLVIPKLSHTS</sequence>
<dbReference type="AlphaFoldDB" id="A0A645JTI4"/>
<name>A0A645JTI4_9ZZZZ</name>
<gene>
    <name evidence="1" type="ORF">SDC9_211041</name>
</gene>
<reference evidence="1" key="1">
    <citation type="submission" date="2019-08" db="EMBL/GenBank/DDBJ databases">
        <authorList>
            <person name="Kucharzyk K."/>
            <person name="Murdoch R.W."/>
            <person name="Higgins S."/>
            <person name="Loffler F."/>
        </authorList>
    </citation>
    <scope>NUCLEOTIDE SEQUENCE</scope>
</reference>